<accession>A0A286D1V9</accession>
<dbReference type="OrthoDB" id="9764669at2"/>
<dbReference type="CDD" id="cd01347">
    <property type="entry name" value="ligand_gated_channel"/>
    <property type="match status" value="1"/>
</dbReference>
<keyword evidence="3 11" id="KW-0813">Transport</keyword>
<dbReference type="PROSITE" id="PS52016">
    <property type="entry name" value="TONB_DEPENDENT_REC_3"/>
    <property type="match status" value="1"/>
</dbReference>
<comment type="similarity">
    <text evidence="2">Belongs to the TonB-dependent receptor family. Hemoglobin/haptoglobin binding protein subfamily.</text>
</comment>
<dbReference type="InterPro" id="IPR011276">
    <property type="entry name" value="TonB_haem/Hb_rcpt"/>
</dbReference>
<evidence type="ECO:0000313" key="17">
    <source>
        <dbReference type="EMBL" id="SOD52631.1"/>
    </source>
</evidence>
<dbReference type="NCBIfam" id="TIGR01785">
    <property type="entry name" value="TonB-hemin"/>
    <property type="match status" value="1"/>
</dbReference>
<dbReference type="InterPro" id="IPR039426">
    <property type="entry name" value="TonB-dep_rcpt-like"/>
</dbReference>
<evidence type="ECO:0000256" key="3">
    <source>
        <dbReference type="ARBA" id="ARBA00022448"/>
    </source>
</evidence>
<proteinExistence type="inferred from homology"/>
<dbReference type="PANTHER" id="PTHR30069">
    <property type="entry name" value="TONB-DEPENDENT OUTER MEMBRANE RECEPTOR"/>
    <property type="match status" value="1"/>
</dbReference>
<evidence type="ECO:0000256" key="4">
    <source>
        <dbReference type="ARBA" id="ARBA00022452"/>
    </source>
</evidence>
<feature type="domain" description="TonB-dependent receptor-like beta-barrel" evidence="15">
    <location>
        <begin position="258"/>
        <end position="719"/>
    </location>
</feature>
<evidence type="ECO:0000259" key="15">
    <source>
        <dbReference type="Pfam" id="PF00593"/>
    </source>
</evidence>
<dbReference type="Gene3D" id="2.170.130.10">
    <property type="entry name" value="TonB-dependent receptor, plug domain"/>
    <property type="match status" value="1"/>
</dbReference>
<evidence type="ECO:0000256" key="5">
    <source>
        <dbReference type="ARBA" id="ARBA00022692"/>
    </source>
</evidence>
<dbReference type="GO" id="GO:0015232">
    <property type="term" value="F:heme transmembrane transporter activity"/>
    <property type="evidence" value="ECO:0007669"/>
    <property type="project" value="InterPro"/>
</dbReference>
<dbReference type="Gene3D" id="2.40.170.20">
    <property type="entry name" value="TonB-dependent receptor, beta-barrel domain"/>
    <property type="match status" value="1"/>
</dbReference>
<evidence type="ECO:0000256" key="13">
    <source>
        <dbReference type="RuleBase" id="RU003357"/>
    </source>
</evidence>
<evidence type="ECO:0000256" key="2">
    <source>
        <dbReference type="ARBA" id="ARBA00008143"/>
    </source>
</evidence>
<evidence type="ECO:0000256" key="14">
    <source>
        <dbReference type="SAM" id="SignalP"/>
    </source>
</evidence>
<keyword evidence="7 13" id="KW-0798">TonB box</keyword>
<feature type="chain" id="PRO_5013352595" evidence="14">
    <location>
        <begin position="23"/>
        <end position="767"/>
    </location>
</feature>
<dbReference type="PROSITE" id="PS51257">
    <property type="entry name" value="PROKAR_LIPOPROTEIN"/>
    <property type="match status" value="1"/>
</dbReference>
<comment type="subcellular location">
    <subcellularLocation>
        <location evidence="1 11">Cell outer membrane</location>
        <topology evidence="1 11">Multi-pass membrane protein</topology>
    </subcellularLocation>
</comment>
<evidence type="ECO:0000256" key="1">
    <source>
        <dbReference type="ARBA" id="ARBA00004571"/>
    </source>
</evidence>
<reference evidence="17 18" key="1">
    <citation type="submission" date="2017-09" db="EMBL/GenBank/DDBJ databases">
        <authorList>
            <person name="Ehlers B."/>
            <person name="Leendertz F.H."/>
        </authorList>
    </citation>
    <scope>NUCLEOTIDE SEQUENCE [LARGE SCALE GENOMIC DNA]</scope>
    <source>
        <strain evidence="17 18">CGMCC 1.10978</strain>
    </source>
</reference>
<evidence type="ECO:0000256" key="10">
    <source>
        <dbReference type="ARBA" id="ARBA00023237"/>
    </source>
</evidence>
<dbReference type="InterPro" id="IPR036942">
    <property type="entry name" value="Beta-barrel_TonB_sf"/>
</dbReference>
<dbReference type="Pfam" id="PF07715">
    <property type="entry name" value="Plug"/>
    <property type="match status" value="1"/>
</dbReference>
<evidence type="ECO:0000256" key="9">
    <source>
        <dbReference type="ARBA" id="ARBA00023170"/>
    </source>
</evidence>
<evidence type="ECO:0000259" key="16">
    <source>
        <dbReference type="Pfam" id="PF07715"/>
    </source>
</evidence>
<feature type="signal peptide" evidence="14">
    <location>
        <begin position="1"/>
        <end position="22"/>
    </location>
</feature>
<keyword evidence="10 11" id="KW-0998">Cell outer membrane</keyword>
<evidence type="ECO:0000256" key="11">
    <source>
        <dbReference type="PROSITE-ProRule" id="PRU01360"/>
    </source>
</evidence>
<organism evidence="17 18">
    <name type="scientific">Pseudoxanthomonas wuyuanensis</name>
    <dbReference type="NCBI Taxonomy" id="1073196"/>
    <lineage>
        <taxon>Bacteria</taxon>
        <taxon>Pseudomonadati</taxon>
        <taxon>Pseudomonadota</taxon>
        <taxon>Gammaproteobacteria</taxon>
        <taxon>Lysobacterales</taxon>
        <taxon>Lysobacteraceae</taxon>
        <taxon>Pseudoxanthomonas</taxon>
    </lineage>
</organism>
<evidence type="ECO:0000256" key="7">
    <source>
        <dbReference type="ARBA" id="ARBA00023077"/>
    </source>
</evidence>
<dbReference type="InterPro" id="IPR010949">
    <property type="entry name" value="TonB_Hb/transfer/lactofer_rcpt"/>
</dbReference>
<feature type="short sequence motif" description="TonB C-terminal box" evidence="12">
    <location>
        <begin position="750"/>
        <end position="767"/>
    </location>
</feature>
<dbReference type="InterPro" id="IPR000531">
    <property type="entry name" value="Beta-barrel_TonB"/>
</dbReference>
<keyword evidence="9 17" id="KW-0675">Receptor</keyword>
<dbReference type="AlphaFoldDB" id="A0A286D1V9"/>
<keyword evidence="5 11" id="KW-0812">Transmembrane</keyword>
<evidence type="ECO:0000256" key="12">
    <source>
        <dbReference type="PROSITE-ProRule" id="PRU10144"/>
    </source>
</evidence>
<dbReference type="GO" id="GO:0015344">
    <property type="term" value="F:siderophore uptake transmembrane transporter activity"/>
    <property type="evidence" value="ECO:0007669"/>
    <property type="project" value="TreeGrafter"/>
</dbReference>
<dbReference type="Proteomes" id="UP000219374">
    <property type="component" value="Unassembled WGS sequence"/>
</dbReference>
<keyword evidence="4 11" id="KW-1134">Transmembrane beta strand</keyword>
<dbReference type="PROSITE" id="PS01156">
    <property type="entry name" value="TONB_DEPENDENT_REC_2"/>
    <property type="match status" value="1"/>
</dbReference>
<dbReference type="NCBIfam" id="TIGR01786">
    <property type="entry name" value="TonB-hemlactrns"/>
    <property type="match status" value="1"/>
</dbReference>
<keyword evidence="18" id="KW-1185">Reference proteome</keyword>
<dbReference type="PANTHER" id="PTHR30069:SF29">
    <property type="entry name" value="HEMOGLOBIN AND HEMOGLOBIN-HAPTOGLOBIN-BINDING PROTEIN 1-RELATED"/>
    <property type="match status" value="1"/>
</dbReference>
<gene>
    <name evidence="17" type="ORF">SAMN06296416_1023</name>
</gene>
<evidence type="ECO:0000256" key="8">
    <source>
        <dbReference type="ARBA" id="ARBA00023136"/>
    </source>
</evidence>
<evidence type="ECO:0000256" key="6">
    <source>
        <dbReference type="ARBA" id="ARBA00022729"/>
    </source>
</evidence>
<dbReference type="EMBL" id="OCND01000002">
    <property type="protein sequence ID" value="SOD52631.1"/>
    <property type="molecule type" value="Genomic_DNA"/>
</dbReference>
<dbReference type="Pfam" id="PF00593">
    <property type="entry name" value="TonB_dep_Rec_b-barrel"/>
    <property type="match status" value="1"/>
</dbReference>
<dbReference type="InterPro" id="IPR010917">
    <property type="entry name" value="TonB_rcpt_CS"/>
</dbReference>
<protein>
    <submittedName>
        <fullName evidence="17">Hemoglobin/transferrin/lactoferrin receptor protein</fullName>
    </submittedName>
</protein>
<keyword evidence="8 11" id="KW-0472">Membrane</keyword>
<sequence>MKQTPTLLAIAVASCLSIPAQAETTADDARTFDPIEVKGERSERASANQNVTVLDADDIENEMAQGMEDLIRYIPGVSIVDLGRFGDNGFNIRGLEGDRVAISVDGLSLAESLETTAAYEFFRAGRGGIDTDALKRVEVIKGADAISAGSGALGGAVMFTTKDPADYLKAEGNDTYIGLKYGYTGARDENMGTLTLANRTGIVESMLVFTRRDGHEAESWYDTTVERSGTGRRTPDPIDSQSDHLLAKLDIVPNQAHRFGLVWERSRADNRVENLSRVYAPGYLERWGDDSNDRDRYGLRYVWKAGNAAFDQMQAQVDRQQTDSRALTTILAGSGCPGATTPCLRSEDRATEQTLDRVAVDFSKDFAGVHALIYGAAWQRREVDFTAVDTRWRNDGSVASVTVDPSQVPHTDVDAWNLYLRDRVSLLDGRLTVTAGARYDRYDYSPDLGPTFDDDTGTVRDVSFSAPTWQAGASFEFVPDHSLWAQLGRGFRAPTVGNLYAPTTTSTVTEVATGNEATAWSAVANPNLEAEKSLNAEIGYRWQTERMQLGVSLFRDKYDNFIESAQFVQNPDVEYQICGFSGCSTSFGTTYTMPANYGEVTVKGAELEGRWLLGEAWQLRLAYSHAEGEKKNGDPLESISPDRGVLGLQYLAPQGRWSITGNLTHALAKKMKDAQLSETGDFFQTTTPDFLSEAYTVFDLFGSYNVSDHLRVSAGVYNLFDERYYLWSRIRLVNEGTNTLYGYVTGEGIGRYSEPGRNLRLTVSYRF</sequence>
<dbReference type="GO" id="GO:0009279">
    <property type="term" value="C:cell outer membrane"/>
    <property type="evidence" value="ECO:0007669"/>
    <property type="project" value="UniProtKB-SubCell"/>
</dbReference>
<dbReference type="InterPro" id="IPR012910">
    <property type="entry name" value="Plug_dom"/>
</dbReference>
<dbReference type="InterPro" id="IPR037066">
    <property type="entry name" value="Plug_dom_sf"/>
</dbReference>
<name>A0A286D1V9_9GAMM</name>
<dbReference type="SUPFAM" id="SSF56935">
    <property type="entry name" value="Porins"/>
    <property type="match status" value="1"/>
</dbReference>
<feature type="domain" description="TonB-dependent receptor plug" evidence="16">
    <location>
        <begin position="46"/>
        <end position="156"/>
    </location>
</feature>
<keyword evidence="6 14" id="KW-0732">Signal</keyword>
<dbReference type="GO" id="GO:0044718">
    <property type="term" value="P:siderophore transmembrane transport"/>
    <property type="evidence" value="ECO:0007669"/>
    <property type="project" value="TreeGrafter"/>
</dbReference>
<dbReference type="RefSeq" id="WP_097120809.1">
    <property type="nucleotide sequence ID" value="NZ_OCND01000002.1"/>
</dbReference>
<evidence type="ECO:0000313" key="18">
    <source>
        <dbReference type="Proteomes" id="UP000219374"/>
    </source>
</evidence>